<evidence type="ECO:0000256" key="3">
    <source>
        <dbReference type="ARBA" id="ARBA00023163"/>
    </source>
</evidence>
<dbReference type="EMBL" id="SSOB01000018">
    <property type="protein sequence ID" value="THF77819.1"/>
    <property type="molecule type" value="Genomic_DNA"/>
</dbReference>
<protein>
    <submittedName>
        <fullName evidence="5">Helix-turn-helix transcriptional regulator</fullName>
    </submittedName>
</protein>
<dbReference type="AlphaFoldDB" id="A0A4S4BSG8"/>
<dbReference type="PANTHER" id="PTHR43280">
    <property type="entry name" value="ARAC-FAMILY TRANSCRIPTIONAL REGULATOR"/>
    <property type="match status" value="1"/>
</dbReference>
<dbReference type="InterPro" id="IPR009057">
    <property type="entry name" value="Homeodomain-like_sf"/>
</dbReference>
<dbReference type="OrthoDB" id="2490497at2"/>
<dbReference type="GO" id="GO:0043565">
    <property type="term" value="F:sequence-specific DNA binding"/>
    <property type="evidence" value="ECO:0007669"/>
    <property type="project" value="InterPro"/>
</dbReference>
<keyword evidence="2" id="KW-0238">DNA-binding</keyword>
<proteinExistence type="predicted"/>
<evidence type="ECO:0000313" key="5">
    <source>
        <dbReference type="EMBL" id="THF77819.1"/>
    </source>
</evidence>
<dbReference type="Proteomes" id="UP000310636">
    <property type="component" value="Unassembled WGS sequence"/>
</dbReference>
<feature type="domain" description="HTH araC/xylS-type" evidence="4">
    <location>
        <begin position="92"/>
        <end position="149"/>
    </location>
</feature>
<dbReference type="GO" id="GO:0003700">
    <property type="term" value="F:DNA-binding transcription factor activity"/>
    <property type="evidence" value="ECO:0007669"/>
    <property type="project" value="InterPro"/>
</dbReference>
<reference evidence="5 6" key="1">
    <citation type="submission" date="2019-04" db="EMBL/GenBank/DDBJ databases">
        <title>Cohnella sp. nov. isolated from preserved vegetables.</title>
        <authorList>
            <person name="Lin S.-Y."/>
            <person name="Hung M.-H."/>
            <person name="Young C.-C."/>
        </authorList>
    </citation>
    <scope>NUCLEOTIDE SEQUENCE [LARGE SCALE GENOMIC DNA]</scope>
    <source>
        <strain evidence="5 6">CC-MHH1044</strain>
    </source>
</reference>
<dbReference type="InterPro" id="IPR018060">
    <property type="entry name" value="HTH_AraC"/>
</dbReference>
<dbReference type="Gene3D" id="1.10.10.60">
    <property type="entry name" value="Homeodomain-like"/>
    <property type="match status" value="1"/>
</dbReference>
<evidence type="ECO:0000256" key="1">
    <source>
        <dbReference type="ARBA" id="ARBA00023015"/>
    </source>
</evidence>
<keyword evidence="3" id="KW-0804">Transcription</keyword>
<accession>A0A4S4BSG8</accession>
<gene>
    <name evidence="5" type="ORF">E6C55_15905</name>
</gene>
<evidence type="ECO:0000256" key="2">
    <source>
        <dbReference type="ARBA" id="ARBA00023125"/>
    </source>
</evidence>
<evidence type="ECO:0000259" key="4">
    <source>
        <dbReference type="PROSITE" id="PS01124"/>
    </source>
</evidence>
<keyword evidence="6" id="KW-1185">Reference proteome</keyword>
<dbReference type="SUPFAM" id="SSF46689">
    <property type="entry name" value="Homeodomain-like"/>
    <property type="match status" value="1"/>
</dbReference>
<keyword evidence="1" id="KW-0805">Transcription regulation</keyword>
<organism evidence="5 6">
    <name type="scientific">Cohnella fermenti</name>
    <dbReference type="NCBI Taxonomy" id="2565925"/>
    <lineage>
        <taxon>Bacteria</taxon>
        <taxon>Bacillati</taxon>
        <taxon>Bacillota</taxon>
        <taxon>Bacilli</taxon>
        <taxon>Bacillales</taxon>
        <taxon>Paenibacillaceae</taxon>
        <taxon>Cohnella</taxon>
    </lineage>
</organism>
<sequence length="204" mass="22929">MQGRVRMTGYSPVRALVLLISSTGIRDGEGRQHHGQQLLFDLLQDLLEQAPMNRNVGPTMRLQETVGYMLQNYQENIQMSKLAELGQVMDKTPMSYITDLRINKAKELLLTTDKPVSDIVASVGYNDEFYFSRRFKEKSGYSPSVFTQKRELKTISLSSPYTDHLFTLGSVNGHVYVTQGQAWLDYSSAGHLAALADIEGWCVG</sequence>
<dbReference type="SMART" id="SM00342">
    <property type="entry name" value="HTH_ARAC"/>
    <property type="match status" value="1"/>
</dbReference>
<name>A0A4S4BSG8_9BACL</name>
<dbReference type="PANTHER" id="PTHR43280:SF28">
    <property type="entry name" value="HTH-TYPE TRANSCRIPTIONAL ACTIVATOR RHAS"/>
    <property type="match status" value="1"/>
</dbReference>
<dbReference type="Pfam" id="PF12833">
    <property type="entry name" value="HTH_18"/>
    <property type="match status" value="1"/>
</dbReference>
<evidence type="ECO:0000313" key="6">
    <source>
        <dbReference type="Proteomes" id="UP000310636"/>
    </source>
</evidence>
<dbReference type="PROSITE" id="PS01124">
    <property type="entry name" value="HTH_ARAC_FAMILY_2"/>
    <property type="match status" value="1"/>
</dbReference>
<comment type="caution">
    <text evidence="5">The sequence shown here is derived from an EMBL/GenBank/DDBJ whole genome shotgun (WGS) entry which is preliminary data.</text>
</comment>